<name>A0ABV4XL87_9CYAN</name>
<dbReference type="InterPro" id="IPR050465">
    <property type="entry name" value="UPF0194_transport"/>
</dbReference>
<evidence type="ECO:0000313" key="6">
    <source>
        <dbReference type="Proteomes" id="UP001576784"/>
    </source>
</evidence>
<feature type="coiled-coil region" evidence="3">
    <location>
        <begin position="249"/>
        <end position="308"/>
    </location>
</feature>
<dbReference type="PANTHER" id="PTHR32347">
    <property type="entry name" value="EFFLUX SYSTEM COMPONENT YKNX-RELATED"/>
    <property type="match status" value="1"/>
</dbReference>
<evidence type="ECO:0000313" key="5">
    <source>
        <dbReference type="EMBL" id="MFB2892455.1"/>
    </source>
</evidence>
<feature type="transmembrane region" description="Helical" evidence="4">
    <location>
        <begin position="21"/>
        <end position="40"/>
    </location>
</feature>
<dbReference type="Gene3D" id="2.40.30.170">
    <property type="match status" value="1"/>
</dbReference>
<dbReference type="InterPro" id="IPR014315">
    <property type="entry name" value="ABC_heterocyst_DevB"/>
</dbReference>
<dbReference type="SUPFAM" id="SSF111369">
    <property type="entry name" value="HlyD-like secretion proteins"/>
    <property type="match status" value="1"/>
</dbReference>
<accession>A0ABV4XL87</accession>
<keyword evidence="6" id="KW-1185">Reference proteome</keyword>
<dbReference type="NCBIfam" id="TIGR02971">
    <property type="entry name" value="heterocyst_DevB"/>
    <property type="match status" value="1"/>
</dbReference>
<keyword evidence="4" id="KW-1133">Transmembrane helix</keyword>
<gene>
    <name evidence="5" type="ORF">ACE1CI_05875</name>
</gene>
<organism evidence="5 6">
    <name type="scientific">Floridaenema flaviceps BLCC-F50</name>
    <dbReference type="NCBI Taxonomy" id="3153642"/>
    <lineage>
        <taxon>Bacteria</taxon>
        <taxon>Bacillati</taxon>
        <taxon>Cyanobacteriota</taxon>
        <taxon>Cyanophyceae</taxon>
        <taxon>Oscillatoriophycideae</taxon>
        <taxon>Aerosakkonematales</taxon>
        <taxon>Aerosakkonemataceae</taxon>
        <taxon>Floridanema</taxon>
        <taxon>Floridanema flaviceps</taxon>
    </lineage>
</organism>
<dbReference type="Proteomes" id="UP001576784">
    <property type="component" value="Unassembled WGS sequence"/>
</dbReference>
<evidence type="ECO:0000256" key="3">
    <source>
        <dbReference type="SAM" id="Coils"/>
    </source>
</evidence>
<proteinExistence type="predicted"/>
<evidence type="ECO:0000256" key="4">
    <source>
        <dbReference type="SAM" id="Phobius"/>
    </source>
</evidence>
<keyword evidence="4" id="KW-0812">Transmembrane</keyword>
<reference evidence="5 6" key="1">
    <citation type="submission" date="2024-09" db="EMBL/GenBank/DDBJ databases">
        <title>Floridaenema gen nov. (Aerosakkonemataceae, Aerosakkonematales ord. nov., Cyanobacteria) from benthic tropical and subtropical fresh waters, with the description of four new species.</title>
        <authorList>
            <person name="Moretto J.A."/>
            <person name="Berthold D.E."/>
            <person name="Lefler F.W."/>
            <person name="Huang I.-S."/>
            <person name="Laughinghouse H. IV."/>
        </authorList>
    </citation>
    <scope>NUCLEOTIDE SEQUENCE [LARGE SCALE GENOMIC DNA]</scope>
    <source>
        <strain evidence="5 6">BLCC-F50</strain>
    </source>
</reference>
<comment type="subcellular location">
    <subcellularLocation>
        <location evidence="1">Cell envelope</location>
    </subcellularLocation>
</comment>
<dbReference type="PANTHER" id="PTHR32347:SF27">
    <property type="entry name" value="RND EFFLUX PUMP MEMBRANE FUSION PROTEIN BARREL-SANDWICH DOMAIN-CONTAINING PROTEIN"/>
    <property type="match status" value="1"/>
</dbReference>
<comment type="caution">
    <text evidence="5">The sequence shown here is derived from an EMBL/GenBank/DDBJ whole genome shotgun (WGS) entry which is preliminary data.</text>
</comment>
<sequence length="446" mass="48388">MVQKSSLKNQLPLKPAFRQAAIILTAAVAVVISAGTIYSLSCSHPNNRNPSATPSAPKGHVTKVAALGYLEPQGEVIHLSAPTITERARVDRLLVKRGDRIKTGQVIAILDSRDRLQAALIQALEQVKVARARLEQVEAGAKQGDIKAQEAKFQRTKAELTGQIITQKATVASLEAQLQGEKSAQQATIERIEAELQNARTECGRYQSLYRSGAVSASQRDSICLQEVTARERLDEGRATLNRIVTSRQEQINEAKANLNRTIATEQKQIEEAQATLDAVAEVRPVDLRVARAEIATAEAAVQRAQADLDLAYVRSPKDAQILKIHTWPGEIVSDRGIVDIGKTDQMYVTAEVYETDISQVHTGQRATITADGVIGDLEGTVDEIGLQIATKDVLGTDPVADADARVVEVKIRLTLEDSQRVAGLTNLQVNAVINTSRENSLQSPQ</sequence>
<evidence type="ECO:0000256" key="2">
    <source>
        <dbReference type="ARBA" id="ARBA00023054"/>
    </source>
</evidence>
<feature type="coiled-coil region" evidence="3">
    <location>
        <begin position="175"/>
        <end position="209"/>
    </location>
</feature>
<dbReference type="EMBL" id="JBHFNR010000037">
    <property type="protein sequence ID" value="MFB2892455.1"/>
    <property type="molecule type" value="Genomic_DNA"/>
</dbReference>
<evidence type="ECO:0000256" key="1">
    <source>
        <dbReference type="ARBA" id="ARBA00004196"/>
    </source>
</evidence>
<dbReference type="Gene3D" id="2.40.50.100">
    <property type="match status" value="1"/>
</dbReference>
<dbReference type="RefSeq" id="WP_413262128.1">
    <property type="nucleotide sequence ID" value="NZ_JBHFNR010000037.1"/>
</dbReference>
<protein>
    <submittedName>
        <fullName evidence="5">ABC exporter membrane fusion protein</fullName>
    </submittedName>
</protein>
<keyword evidence="2 3" id="KW-0175">Coiled coil</keyword>
<keyword evidence="4" id="KW-0472">Membrane</keyword>